<dbReference type="SUPFAM" id="SSF53474">
    <property type="entry name" value="alpha/beta-Hydrolases"/>
    <property type="match status" value="1"/>
</dbReference>
<feature type="compositionally biased region" description="Basic residues" evidence="1">
    <location>
        <begin position="134"/>
        <end position="145"/>
    </location>
</feature>
<dbReference type="Gene3D" id="3.40.50.1820">
    <property type="entry name" value="alpha/beta hydrolase"/>
    <property type="match status" value="1"/>
</dbReference>
<dbReference type="Proteomes" id="UP001152747">
    <property type="component" value="Unassembled WGS sequence"/>
</dbReference>
<feature type="domain" description="Serine aminopeptidase S33" evidence="2">
    <location>
        <begin position="351"/>
        <end position="427"/>
    </location>
</feature>
<dbReference type="Pfam" id="PF12146">
    <property type="entry name" value="Hydrolase_4"/>
    <property type="match status" value="1"/>
</dbReference>
<dbReference type="GO" id="GO:0008474">
    <property type="term" value="F:palmitoyl-(protein) hydrolase activity"/>
    <property type="evidence" value="ECO:0007669"/>
    <property type="project" value="TreeGrafter"/>
</dbReference>
<feature type="compositionally biased region" description="Basic and acidic residues" evidence="1">
    <location>
        <begin position="43"/>
        <end position="60"/>
    </location>
</feature>
<dbReference type="EMBL" id="CANHGI010000002">
    <property type="protein sequence ID" value="CAI5443565.1"/>
    <property type="molecule type" value="Genomic_DNA"/>
</dbReference>
<feature type="compositionally biased region" description="Basic residues" evidence="1">
    <location>
        <begin position="7"/>
        <end position="16"/>
    </location>
</feature>
<dbReference type="InterPro" id="IPR022742">
    <property type="entry name" value="Hydrolase_4"/>
</dbReference>
<evidence type="ECO:0000313" key="4">
    <source>
        <dbReference type="Proteomes" id="UP001152747"/>
    </source>
</evidence>
<dbReference type="OrthoDB" id="446723at2759"/>
<name>A0A9P1IFB3_9PELO</name>
<dbReference type="PANTHER" id="PTHR12277">
    <property type="entry name" value="ALPHA/BETA HYDROLASE DOMAIN-CONTAINING PROTEIN"/>
    <property type="match status" value="1"/>
</dbReference>
<keyword evidence="4" id="KW-1185">Reference proteome</keyword>
<proteinExistence type="predicted"/>
<dbReference type="InterPro" id="IPR029058">
    <property type="entry name" value="AB_hydrolase_fold"/>
</dbReference>
<organism evidence="3 4">
    <name type="scientific">Caenorhabditis angaria</name>
    <dbReference type="NCBI Taxonomy" id="860376"/>
    <lineage>
        <taxon>Eukaryota</taxon>
        <taxon>Metazoa</taxon>
        <taxon>Ecdysozoa</taxon>
        <taxon>Nematoda</taxon>
        <taxon>Chromadorea</taxon>
        <taxon>Rhabditida</taxon>
        <taxon>Rhabditina</taxon>
        <taxon>Rhabditomorpha</taxon>
        <taxon>Rhabditoidea</taxon>
        <taxon>Rhabditidae</taxon>
        <taxon>Peloderinae</taxon>
        <taxon>Caenorhabditis</taxon>
    </lineage>
</organism>
<comment type="caution">
    <text evidence="3">The sequence shown here is derived from an EMBL/GenBank/DDBJ whole genome shotgun (WGS) entry which is preliminary data.</text>
</comment>
<reference evidence="3" key="1">
    <citation type="submission" date="2022-11" db="EMBL/GenBank/DDBJ databases">
        <authorList>
            <person name="Kikuchi T."/>
        </authorList>
    </citation>
    <scope>NUCLEOTIDE SEQUENCE</scope>
    <source>
        <strain evidence="3">PS1010</strain>
    </source>
</reference>
<sequence>MSEKLRVKNKSTRKNLTKITGGGGAEFDSSRKNVAATQTLTSRRTEETQEKVADEREASLDKTQSLSEPTKKPTSKPPPPPNAPAKSCRHQKTSPPLSPSSPPKTNQQQKKEDSKRKPRSSRFGIFLDVSKREKYSRKHSRKKSKSKEEEVDEANRTIRDEKRFLKKIAKYRKKKIQRICVCPMGRFYKITDFFEGLKTTVHRMKRVCCVACCPPCCCIVHNAAFWPPPCDYFYFLPPENWEPMRVHDADDVIIQLKRKNEVKKIRNARKGELDVRYHVGMRHPCADDIQKVEGFFLRTSRNNKIPCVHVKCPDGPARFTILYSHPNGSDLSDHLIGTPNFVDLARFYHCDVYSYDYTGYGISKGFPSEQNMYADVRAVYEHILLTVQPDKIVLLGYSIGSAATVSLFEMGLDPKPAGVILQAPPASILRVMAHLTGRPGNIEAESCCMDRFRVCEKIHDVNVPVLVIHGEDDRTVPIEHGKLICQRAVTRVTPEWVPGGTHDNIENCKEIWMRIRRFVKSELKLGQPKEEKEEDKKKK</sequence>
<dbReference type="PANTHER" id="PTHR12277:SF41">
    <property type="entry name" value="SERINE AMINOPEPTIDASE S33 DOMAIN-CONTAINING PROTEIN"/>
    <property type="match status" value="1"/>
</dbReference>
<dbReference type="GO" id="GO:0010008">
    <property type="term" value="C:endosome membrane"/>
    <property type="evidence" value="ECO:0007669"/>
    <property type="project" value="TreeGrafter"/>
</dbReference>
<protein>
    <recommendedName>
        <fullName evidence="2">Serine aminopeptidase S33 domain-containing protein</fullName>
    </recommendedName>
</protein>
<evidence type="ECO:0000259" key="2">
    <source>
        <dbReference type="Pfam" id="PF12146"/>
    </source>
</evidence>
<accession>A0A9P1IFB3</accession>
<gene>
    <name evidence="3" type="ORF">CAMP_LOCUS6202</name>
</gene>
<dbReference type="AlphaFoldDB" id="A0A9P1IFB3"/>
<evidence type="ECO:0000256" key="1">
    <source>
        <dbReference type="SAM" id="MobiDB-lite"/>
    </source>
</evidence>
<dbReference type="GO" id="GO:0005886">
    <property type="term" value="C:plasma membrane"/>
    <property type="evidence" value="ECO:0007669"/>
    <property type="project" value="TreeGrafter"/>
</dbReference>
<evidence type="ECO:0000313" key="3">
    <source>
        <dbReference type="EMBL" id="CAI5443565.1"/>
    </source>
</evidence>
<feature type="region of interest" description="Disordered" evidence="1">
    <location>
        <begin position="1"/>
        <end position="155"/>
    </location>
</feature>